<dbReference type="Gene3D" id="3.40.50.300">
    <property type="entry name" value="P-loop containing nucleotide triphosphate hydrolases"/>
    <property type="match status" value="1"/>
</dbReference>
<dbReference type="GO" id="GO:0003724">
    <property type="term" value="F:RNA helicase activity"/>
    <property type="evidence" value="ECO:0007669"/>
    <property type="project" value="UniProtKB-EC"/>
</dbReference>
<evidence type="ECO:0000256" key="5">
    <source>
        <dbReference type="SAM" id="MobiDB-lite"/>
    </source>
</evidence>
<protein>
    <recommendedName>
        <fullName evidence="4">ATP-dependent RNA helicase</fullName>
        <ecNumber evidence="4">3.6.4.13</ecNumber>
    </recommendedName>
</protein>
<evidence type="ECO:0000256" key="2">
    <source>
        <dbReference type="ARBA" id="ARBA00022801"/>
    </source>
</evidence>
<keyword evidence="4" id="KW-0347">Helicase</keyword>
<name>A0A9W7ACV0_9STRA</name>
<dbReference type="SUPFAM" id="SSF52540">
    <property type="entry name" value="P-loop containing nucleoside triphosphate hydrolases"/>
    <property type="match status" value="1"/>
</dbReference>
<dbReference type="InterPro" id="IPR014001">
    <property type="entry name" value="Helicase_ATP-bd"/>
</dbReference>
<keyword evidence="8" id="KW-1185">Reference proteome</keyword>
<keyword evidence="4" id="KW-0694">RNA-binding</keyword>
<evidence type="ECO:0000256" key="4">
    <source>
        <dbReference type="RuleBase" id="RU365068"/>
    </source>
</evidence>
<feature type="domain" description="Helicase ATP-binding" evidence="6">
    <location>
        <begin position="68"/>
        <end position="207"/>
    </location>
</feature>
<evidence type="ECO:0000313" key="8">
    <source>
        <dbReference type="Proteomes" id="UP001165082"/>
    </source>
</evidence>
<evidence type="ECO:0000313" key="7">
    <source>
        <dbReference type="EMBL" id="GMH68296.1"/>
    </source>
</evidence>
<comment type="similarity">
    <text evidence="4">Belongs to the DEAD box helicase family.</text>
</comment>
<dbReference type="EC" id="3.6.4.13" evidence="4"/>
<reference evidence="7" key="1">
    <citation type="submission" date="2022-07" db="EMBL/GenBank/DDBJ databases">
        <title>Genome analysis of Parmales, a sister group of diatoms, reveals the evolutionary specialization of diatoms from phago-mixotrophs to photoautotrophs.</title>
        <authorList>
            <person name="Ban H."/>
            <person name="Sato S."/>
            <person name="Yoshikawa S."/>
            <person name="Kazumasa Y."/>
            <person name="Nakamura Y."/>
            <person name="Ichinomiya M."/>
            <person name="Saitoh K."/>
            <person name="Sato N."/>
            <person name="Blanc-Mathieu R."/>
            <person name="Endo H."/>
            <person name="Kuwata A."/>
            <person name="Ogata H."/>
        </authorList>
    </citation>
    <scope>NUCLEOTIDE SEQUENCE</scope>
</reference>
<dbReference type="InterPro" id="IPR027417">
    <property type="entry name" value="P-loop_NTPase"/>
</dbReference>
<comment type="caution">
    <text evidence="7">The sequence shown here is derived from an EMBL/GenBank/DDBJ whole genome shotgun (WGS) entry which is preliminary data.</text>
</comment>
<organism evidence="7 8">
    <name type="scientific">Triparma retinervis</name>
    <dbReference type="NCBI Taxonomy" id="2557542"/>
    <lineage>
        <taxon>Eukaryota</taxon>
        <taxon>Sar</taxon>
        <taxon>Stramenopiles</taxon>
        <taxon>Ochrophyta</taxon>
        <taxon>Bolidophyceae</taxon>
        <taxon>Parmales</taxon>
        <taxon>Triparmaceae</taxon>
        <taxon>Triparma</taxon>
    </lineage>
</organism>
<dbReference type="Pfam" id="PF00270">
    <property type="entry name" value="DEAD"/>
    <property type="match status" value="1"/>
</dbReference>
<dbReference type="OrthoDB" id="44251at2759"/>
<keyword evidence="3 4" id="KW-0067">ATP-binding</keyword>
<dbReference type="PROSITE" id="PS51192">
    <property type="entry name" value="HELICASE_ATP_BIND_1"/>
    <property type="match status" value="1"/>
</dbReference>
<dbReference type="InterPro" id="IPR011545">
    <property type="entry name" value="DEAD/DEAH_box_helicase_dom"/>
</dbReference>
<dbReference type="EMBL" id="BRXZ01004092">
    <property type="protein sequence ID" value="GMH68296.1"/>
    <property type="molecule type" value="Genomic_DNA"/>
</dbReference>
<dbReference type="Proteomes" id="UP001165082">
    <property type="component" value="Unassembled WGS sequence"/>
</dbReference>
<gene>
    <name evidence="7" type="ORF">TrRE_jg864</name>
</gene>
<sequence length="207" mass="22083">PTPHQQKVLAFRRRLAIHLGSSSNVPDPIPTFDSLPLPPHLAPLYSKICQNIESGSWFNPTPVQMQSIPVLSKGRDCIVQAKTGSGKTGAYALGLICRVMKKKSEERGGGGKGVKVRGLVLAPTQELASQIGREFTRLLSNTSLTTTVLRKDNSHLIVSGSSCPKGGFDIMVGTSGRVKDVRLGIDWTAPGRTRPRTAGAASTATRS</sequence>
<dbReference type="PANTHER" id="PTHR24031">
    <property type="entry name" value="RNA HELICASE"/>
    <property type="match status" value="1"/>
</dbReference>
<keyword evidence="1 4" id="KW-0547">Nucleotide-binding</keyword>
<dbReference type="GO" id="GO:0005524">
    <property type="term" value="F:ATP binding"/>
    <property type="evidence" value="ECO:0007669"/>
    <property type="project" value="UniProtKB-UniRule"/>
</dbReference>
<dbReference type="GO" id="GO:0003723">
    <property type="term" value="F:RNA binding"/>
    <property type="evidence" value="ECO:0007669"/>
    <property type="project" value="UniProtKB-UniRule"/>
</dbReference>
<dbReference type="AlphaFoldDB" id="A0A9W7ACV0"/>
<comment type="function">
    <text evidence="4">RNA helicase.</text>
</comment>
<feature type="non-terminal residue" evidence="7">
    <location>
        <position position="1"/>
    </location>
</feature>
<evidence type="ECO:0000259" key="6">
    <source>
        <dbReference type="PROSITE" id="PS51192"/>
    </source>
</evidence>
<accession>A0A9W7ACV0</accession>
<feature type="region of interest" description="Disordered" evidence="5">
    <location>
        <begin position="188"/>
        <end position="207"/>
    </location>
</feature>
<dbReference type="GO" id="GO:0016787">
    <property type="term" value="F:hydrolase activity"/>
    <property type="evidence" value="ECO:0007669"/>
    <property type="project" value="UniProtKB-KW"/>
</dbReference>
<comment type="domain">
    <text evidence="4">The Q motif is unique to and characteristic of the DEAD box family of RNA helicases and controls ATP binding and hydrolysis.</text>
</comment>
<keyword evidence="2 4" id="KW-0378">Hydrolase</keyword>
<proteinExistence type="inferred from homology"/>
<comment type="catalytic activity">
    <reaction evidence="4">
        <text>ATP + H2O = ADP + phosphate + H(+)</text>
        <dbReference type="Rhea" id="RHEA:13065"/>
        <dbReference type="ChEBI" id="CHEBI:15377"/>
        <dbReference type="ChEBI" id="CHEBI:15378"/>
        <dbReference type="ChEBI" id="CHEBI:30616"/>
        <dbReference type="ChEBI" id="CHEBI:43474"/>
        <dbReference type="ChEBI" id="CHEBI:456216"/>
        <dbReference type="EC" id="3.6.4.13"/>
    </reaction>
</comment>
<evidence type="ECO:0000256" key="1">
    <source>
        <dbReference type="ARBA" id="ARBA00022741"/>
    </source>
</evidence>
<evidence type="ECO:0000256" key="3">
    <source>
        <dbReference type="ARBA" id="ARBA00022840"/>
    </source>
</evidence>
<dbReference type="SMART" id="SM00487">
    <property type="entry name" value="DEXDc"/>
    <property type="match status" value="1"/>
</dbReference>